<dbReference type="SUPFAM" id="SSF52980">
    <property type="entry name" value="Restriction endonuclease-like"/>
    <property type="match status" value="1"/>
</dbReference>
<dbReference type="Gene3D" id="3.40.1350.10">
    <property type="match status" value="1"/>
</dbReference>
<dbReference type="InterPro" id="IPR011335">
    <property type="entry name" value="Restrct_endonuc-II-like"/>
</dbReference>
<feature type="transmembrane region" description="Helical" evidence="1">
    <location>
        <begin position="56"/>
        <end position="75"/>
    </location>
</feature>
<gene>
    <name evidence="3" type="ORF">ACFY3B_03335</name>
</gene>
<keyword evidence="1" id="KW-0812">Transmembrane</keyword>
<organism evidence="3 4">
    <name type="scientific">Micromonospora parva</name>
    <dbReference type="NCBI Taxonomy" id="1464048"/>
    <lineage>
        <taxon>Bacteria</taxon>
        <taxon>Bacillati</taxon>
        <taxon>Actinomycetota</taxon>
        <taxon>Actinomycetes</taxon>
        <taxon>Micromonosporales</taxon>
        <taxon>Micromonosporaceae</taxon>
        <taxon>Micromonospora</taxon>
    </lineage>
</organism>
<dbReference type="InterPro" id="IPR007560">
    <property type="entry name" value="Restrct_endonuc_IV_Mrr"/>
</dbReference>
<dbReference type="Proteomes" id="UP001602287">
    <property type="component" value="Unassembled WGS sequence"/>
</dbReference>
<dbReference type="RefSeq" id="WP_387217677.1">
    <property type="nucleotide sequence ID" value="NZ_JBIAZM010000001.1"/>
</dbReference>
<reference evidence="3 4" key="1">
    <citation type="submission" date="2024-10" db="EMBL/GenBank/DDBJ databases">
        <title>The Natural Products Discovery Center: Release of the First 8490 Sequenced Strains for Exploring Actinobacteria Biosynthetic Diversity.</title>
        <authorList>
            <person name="Kalkreuter E."/>
            <person name="Kautsar S.A."/>
            <person name="Yang D."/>
            <person name="Bader C.D."/>
            <person name="Teijaro C.N."/>
            <person name="Fluegel L."/>
            <person name="Davis C.M."/>
            <person name="Simpson J.R."/>
            <person name="Lauterbach L."/>
            <person name="Steele A.D."/>
            <person name="Gui C."/>
            <person name="Meng S."/>
            <person name="Li G."/>
            <person name="Viehrig K."/>
            <person name="Ye F."/>
            <person name="Su P."/>
            <person name="Kiefer A.F."/>
            <person name="Nichols A."/>
            <person name="Cepeda A.J."/>
            <person name="Yan W."/>
            <person name="Fan B."/>
            <person name="Jiang Y."/>
            <person name="Adhikari A."/>
            <person name="Zheng C.-J."/>
            <person name="Schuster L."/>
            <person name="Cowan T.M."/>
            <person name="Smanski M.J."/>
            <person name="Chevrette M.G."/>
            <person name="De Carvalho L.P.S."/>
            <person name="Shen B."/>
        </authorList>
    </citation>
    <scope>NUCLEOTIDE SEQUENCE [LARGE SCALE GENOMIC DNA]</scope>
    <source>
        <strain evidence="3 4">NPDC000140</strain>
    </source>
</reference>
<evidence type="ECO:0000313" key="3">
    <source>
        <dbReference type="EMBL" id="MFF5198622.1"/>
    </source>
</evidence>
<feature type="transmembrane region" description="Helical" evidence="1">
    <location>
        <begin position="81"/>
        <end position="104"/>
    </location>
</feature>
<keyword evidence="1" id="KW-1133">Transmembrane helix</keyword>
<evidence type="ECO:0000259" key="2">
    <source>
        <dbReference type="Pfam" id="PF04471"/>
    </source>
</evidence>
<accession>A0ABW6VP28</accession>
<feature type="transmembrane region" description="Helical" evidence="1">
    <location>
        <begin position="271"/>
        <end position="293"/>
    </location>
</feature>
<dbReference type="Pfam" id="PF04471">
    <property type="entry name" value="Mrr_cat"/>
    <property type="match status" value="1"/>
</dbReference>
<dbReference type="EMBL" id="JBIAZM010000001">
    <property type="protein sequence ID" value="MFF5198622.1"/>
    <property type="molecule type" value="Genomic_DNA"/>
</dbReference>
<feature type="transmembrane region" description="Helical" evidence="1">
    <location>
        <begin position="26"/>
        <end position="44"/>
    </location>
</feature>
<evidence type="ECO:0000256" key="1">
    <source>
        <dbReference type="SAM" id="Phobius"/>
    </source>
</evidence>
<keyword evidence="3" id="KW-0255">Endonuclease</keyword>
<keyword evidence="3" id="KW-0378">Hydrolase</keyword>
<keyword evidence="4" id="KW-1185">Reference proteome</keyword>
<feature type="domain" description="Restriction endonuclease type IV Mrr" evidence="2">
    <location>
        <begin position="138"/>
        <end position="232"/>
    </location>
</feature>
<keyword evidence="3" id="KW-0540">Nuclease</keyword>
<dbReference type="GO" id="GO:0004519">
    <property type="term" value="F:endonuclease activity"/>
    <property type="evidence" value="ECO:0007669"/>
    <property type="project" value="UniProtKB-KW"/>
</dbReference>
<protein>
    <submittedName>
        <fullName evidence="3">Restriction endonuclease</fullName>
    </submittedName>
</protein>
<sequence>MFTVVVVIGSYNFPGIAEAALLPDRVFFVILLPLFPLSVARFAAGVRLDGDTEVKGWAVAWVSALGAAAVLFFGYMEHGQAIVGTLLGLCSIAQVAALAICMFIPIDQRFEDEVVLPRILKTHVPPAEGKDEVALTDYRDAEKMAAAWLRRFGYPNAEVTPVGPDNGIDVAARGAVAQVKLWHTKRVGISEVQRLAGLTKPGQQAFFFARSGYTKKAEEWASDPSHRVALFELDGDGNLRAANFTALRALYKAPFRMPRSNRDPLSVKFKAALGSIFIFGMVTIPIMAAFILTSPGVKLAPSLLLLAAMWLLYFLGFTVTLRRDFRRLTCAMAARWRGEAWPGWGEILTEPVAAGRDDDLPPGLFTGYLEKGGLGALISIVEGLVFLRKAKEWALCRTGISRRPKAPFGIGELMAVGLLMDMGRIPGRRRSHERR</sequence>
<keyword evidence="1" id="KW-0472">Membrane</keyword>
<name>A0ABW6VP28_9ACTN</name>
<proteinExistence type="predicted"/>
<comment type="caution">
    <text evidence="3">The sequence shown here is derived from an EMBL/GenBank/DDBJ whole genome shotgun (WGS) entry which is preliminary data.</text>
</comment>
<dbReference type="InterPro" id="IPR011856">
    <property type="entry name" value="tRNA_endonuc-like_dom_sf"/>
</dbReference>
<evidence type="ECO:0000313" key="4">
    <source>
        <dbReference type="Proteomes" id="UP001602287"/>
    </source>
</evidence>
<feature type="transmembrane region" description="Helical" evidence="1">
    <location>
        <begin position="299"/>
        <end position="319"/>
    </location>
</feature>